<sequence length="92" mass="10599">MIYKTELRADEWSRAIKEVARVTKHGGYIQMIEPNIRIATTDEIAKEIMSKCKYPCLQFSVTIRNFETLVQELIWVPVLISNSAFTYGGNQT</sequence>
<comment type="caution">
    <text evidence="1">The sequence shown here is derived from an EMBL/GenBank/DDBJ whole genome shotgun (WGS) entry which is preliminary data.</text>
</comment>
<keyword evidence="2" id="KW-1185">Reference proteome</keyword>
<accession>A0A433P5S8</accession>
<dbReference type="AlphaFoldDB" id="A0A433P5S8"/>
<evidence type="ECO:0000313" key="2">
    <source>
        <dbReference type="Proteomes" id="UP000274822"/>
    </source>
</evidence>
<reference evidence="1 2" key="1">
    <citation type="journal article" date="2018" name="New Phytol.">
        <title>Phylogenomics of Endogonaceae and evolution of mycorrhizas within Mucoromycota.</title>
        <authorList>
            <person name="Chang Y."/>
            <person name="Desiro A."/>
            <person name="Na H."/>
            <person name="Sandor L."/>
            <person name="Lipzen A."/>
            <person name="Clum A."/>
            <person name="Barry K."/>
            <person name="Grigoriev I.V."/>
            <person name="Martin F.M."/>
            <person name="Stajich J.E."/>
            <person name="Smith M.E."/>
            <person name="Bonito G."/>
            <person name="Spatafora J.W."/>
        </authorList>
    </citation>
    <scope>NUCLEOTIDE SEQUENCE [LARGE SCALE GENOMIC DNA]</scope>
    <source>
        <strain evidence="1 2">AD002</strain>
    </source>
</reference>
<dbReference type="Proteomes" id="UP000274822">
    <property type="component" value="Unassembled WGS sequence"/>
</dbReference>
<proteinExistence type="predicted"/>
<dbReference type="EMBL" id="RBNJ01032063">
    <property type="protein sequence ID" value="RUS12896.1"/>
    <property type="molecule type" value="Genomic_DNA"/>
</dbReference>
<gene>
    <name evidence="1" type="ORF">BC938DRAFT_478310</name>
</gene>
<name>A0A433P5S8_9FUNG</name>
<evidence type="ECO:0000313" key="1">
    <source>
        <dbReference type="EMBL" id="RUS12896.1"/>
    </source>
</evidence>
<organism evidence="1 2">
    <name type="scientific">Jimgerdemannia flammicorona</name>
    <dbReference type="NCBI Taxonomy" id="994334"/>
    <lineage>
        <taxon>Eukaryota</taxon>
        <taxon>Fungi</taxon>
        <taxon>Fungi incertae sedis</taxon>
        <taxon>Mucoromycota</taxon>
        <taxon>Mucoromycotina</taxon>
        <taxon>Endogonomycetes</taxon>
        <taxon>Endogonales</taxon>
        <taxon>Endogonaceae</taxon>
        <taxon>Jimgerdemannia</taxon>
    </lineage>
</organism>
<protein>
    <submittedName>
        <fullName evidence="1">Uncharacterized protein</fullName>
    </submittedName>
</protein>